<dbReference type="EMBL" id="CP158374">
    <property type="protein sequence ID" value="XBX81505.1"/>
    <property type="molecule type" value="Genomic_DNA"/>
</dbReference>
<evidence type="ECO:0000259" key="8">
    <source>
        <dbReference type="PROSITE" id="PS50928"/>
    </source>
</evidence>
<dbReference type="CDD" id="cd06261">
    <property type="entry name" value="TM_PBP2"/>
    <property type="match status" value="1"/>
</dbReference>
<dbReference type="PANTHER" id="PTHR30193:SF1">
    <property type="entry name" value="ABC TRANSPORTER PERMEASE PROTEIN YESP-RELATED"/>
    <property type="match status" value="1"/>
</dbReference>
<feature type="transmembrane region" description="Helical" evidence="7">
    <location>
        <begin position="188"/>
        <end position="216"/>
    </location>
</feature>
<evidence type="ECO:0000256" key="5">
    <source>
        <dbReference type="ARBA" id="ARBA00022989"/>
    </source>
</evidence>
<dbReference type="GO" id="GO:0005886">
    <property type="term" value="C:plasma membrane"/>
    <property type="evidence" value="ECO:0007669"/>
    <property type="project" value="UniProtKB-SubCell"/>
</dbReference>
<keyword evidence="3" id="KW-1003">Cell membrane</keyword>
<dbReference type="InterPro" id="IPR035906">
    <property type="entry name" value="MetI-like_sf"/>
</dbReference>
<dbReference type="Gene3D" id="1.10.3720.10">
    <property type="entry name" value="MetI-like"/>
    <property type="match status" value="1"/>
</dbReference>
<dbReference type="GO" id="GO:0055085">
    <property type="term" value="P:transmembrane transport"/>
    <property type="evidence" value="ECO:0007669"/>
    <property type="project" value="InterPro"/>
</dbReference>
<comment type="similarity">
    <text evidence="7">Belongs to the binding-protein-dependent transport system permease family.</text>
</comment>
<gene>
    <name evidence="9" type="ORF">ABIQ69_12920</name>
</gene>
<organism evidence="9">
    <name type="scientific">Agromyces sp. G08B096</name>
    <dbReference type="NCBI Taxonomy" id="3156399"/>
    <lineage>
        <taxon>Bacteria</taxon>
        <taxon>Bacillati</taxon>
        <taxon>Actinomycetota</taxon>
        <taxon>Actinomycetes</taxon>
        <taxon>Micrococcales</taxon>
        <taxon>Microbacteriaceae</taxon>
        <taxon>Agromyces</taxon>
    </lineage>
</organism>
<feature type="transmembrane region" description="Helical" evidence="7">
    <location>
        <begin position="148"/>
        <end position="168"/>
    </location>
</feature>
<evidence type="ECO:0000256" key="4">
    <source>
        <dbReference type="ARBA" id="ARBA00022692"/>
    </source>
</evidence>
<dbReference type="InterPro" id="IPR051393">
    <property type="entry name" value="ABC_transporter_permease"/>
</dbReference>
<name>A0AAU7W6Z9_9MICO</name>
<dbReference type="InterPro" id="IPR000515">
    <property type="entry name" value="MetI-like"/>
</dbReference>
<feature type="transmembrane region" description="Helical" evidence="7">
    <location>
        <begin position="113"/>
        <end position="136"/>
    </location>
</feature>
<dbReference type="AlphaFoldDB" id="A0AAU7W6Z9"/>
<dbReference type="SUPFAM" id="SSF160964">
    <property type="entry name" value="MalF N-terminal region-like"/>
    <property type="match status" value="1"/>
</dbReference>
<keyword evidence="6 7" id="KW-0472">Membrane</keyword>
<feature type="transmembrane region" description="Helical" evidence="7">
    <location>
        <begin position="49"/>
        <end position="75"/>
    </location>
</feature>
<sequence>MSTTSTSTRSIVTAGADQKALRRELRRAERGRGPVASPGRRSADRREALAGYGFLVPWLIGFLGLTLGPMIYSLYLAFTKYNLFKDPEWVGLDNFVRMFTEDPQYLQSVQITLVYVLVGTPIKLAAALGVAMLLNYRDRGSGFFRSAFYAPSLIGASVSVAIVWRAMFSTDGPVDTSLSFFGIDLGGWVGNVALVIPMMILLAVWQFGAPMVIFLAGLKQVPKELYEAAEVDGAGPFRKFRSVTFPMLSSVIFFNLLLELINAFQVFASAYIISNGTGGPAGMTNFYTVYLYKRGFADLQMGYASAMAWVLVVVVAIIALILFKTSKSWVHYAGENR</sequence>
<evidence type="ECO:0000256" key="6">
    <source>
        <dbReference type="ARBA" id="ARBA00023136"/>
    </source>
</evidence>
<keyword evidence="5 7" id="KW-1133">Transmembrane helix</keyword>
<feature type="transmembrane region" description="Helical" evidence="7">
    <location>
        <begin position="301"/>
        <end position="323"/>
    </location>
</feature>
<keyword evidence="2 7" id="KW-0813">Transport</keyword>
<dbReference type="RefSeq" id="WP_350347527.1">
    <property type="nucleotide sequence ID" value="NZ_CP158374.1"/>
</dbReference>
<feature type="transmembrane region" description="Helical" evidence="7">
    <location>
        <begin position="248"/>
        <end position="273"/>
    </location>
</feature>
<dbReference type="PANTHER" id="PTHR30193">
    <property type="entry name" value="ABC TRANSPORTER PERMEASE PROTEIN"/>
    <property type="match status" value="1"/>
</dbReference>
<evidence type="ECO:0000256" key="7">
    <source>
        <dbReference type="RuleBase" id="RU363032"/>
    </source>
</evidence>
<dbReference type="PROSITE" id="PS50928">
    <property type="entry name" value="ABC_TM1"/>
    <property type="match status" value="1"/>
</dbReference>
<evidence type="ECO:0000313" key="9">
    <source>
        <dbReference type="EMBL" id="XBX81505.1"/>
    </source>
</evidence>
<keyword evidence="4 7" id="KW-0812">Transmembrane</keyword>
<feature type="domain" description="ABC transmembrane type-1" evidence="8">
    <location>
        <begin position="109"/>
        <end position="322"/>
    </location>
</feature>
<evidence type="ECO:0000256" key="2">
    <source>
        <dbReference type="ARBA" id="ARBA00022448"/>
    </source>
</evidence>
<proteinExistence type="inferred from homology"/>
<dbReference type="SUPFAM" id="SSF161098">
    <property type="entry name" value="MetI-like"/>
    <property type="match status" value="1"/>
</dbReference>
<dbReference type="Pfam" id="PF00528">
    <property type="entry name" value="BPD_transp_1"/>
    <property type="match status" value="1"/>
</dbReference>
<comment type="subcellular location">
    <subcellularLocation>
        <location evidence="1 7">Cell membrane</location>
        <topology evidence="1 7">Multi-pass membrane protein</topology>
    </subcellularLocation>
</comment>
<reference evidence="9" key="1">
    <citation type="submission" date="2024-05" db="EMBL/GenBank/DDBJ databases">
        <authorList>
            <person name="Yu L."/>
        </authorList>
    </citation>
    <scope>NUCLEOTIDE SEQUENCE</scope>
    <source>
        <strain evidence="9">G08B096</strain>
    </source>
</reference>
<evidence type="ECO:0000256" key="3">
    <source>
        <dbReference type="ARBA" id="ARBA00022475"/>
    </source>
</evidence>
<evidence type="ECO:0000256" key="1">
    <source>
        <dbReference type="ARBA" id="ARBA00004651"/>
    </source>
</evidence>
<accession>A0AAU7W6Z9</accession>
<protein>
    <submittedName>
        <fullName evidence="9">Sugar ABC transporter permease</fullName>
    </submittedName>
</protein>